<sequence length="92" mass="10153">MENGDGTVYSIPLHRHFQLGVGESDGVAWLKFEEDAVASDDSSSNLFELENPTAGGRFRNELPVFQTRRGSVVHCCKILICGGSNCKFILDY</sequence>
<keyword evidence="3" id="KW-1185">Reference proteome</keyword>
<dbReference type="Proteomes" id="UP001140949">
    <property type="component" value="Unassembled WGS sequence"/>
</dbReference>
<dbReference type="GO" id="GO:0005840">
    <property type="term" value="C:ribosome"/>
    <property type="evidence" value="ECO:0007669"/>
    <property type="project" value="UniProtKB-KW"/>
</dbReference>
<reference evidence="1" key="1">
    <citation type="journal article" date="2023" name="GigaByte">
        <title>Genome assembly of the bearded iris, Iris pallida Lam.</title>
        <authorList>
            <person name="Bruccoleri R.E."/>
            <person name="Oakeley E.J."/>
            <person name="Faust A.M.E."/>
            <person name="Altorfer M."/>
            <person name="Dessus-Babus S."/>
            <person name="Burckhardt D."/>
            <person name="Oertli M."/>
            <person name="Naumann U."/>
            <person name="Petersen F."/>
            <person name="Wong J."/>
        </authorList>
    </citation>
    <scope>NUCLEOTIDE SEQUENCE</scope>
    <source>
        <strain evidence="1">GSM-AAB239-AS_SAM_17_03QT</strain>
    </source>
</reference>
<accession>A0AAX6FEV7</accession>
<dbReference type="EMBL" id="JANAVB010027397">
    <property type="protein sequence ID" value="KAJ6818264.1"/>
    <property type="molecule type" value="Genomic_DNA"/>
</dbReference>
<dbReference type="AlphaFoldDB" id="A0AAX6FEV7"/>
<name>A0AAX6FEV7_IRIPA</name>
<dbReference type="EMBL" id="JANAVB010029476">
    <property type="protein sequence ID" value="KAJ6814914.1"/>
    <property type="molecule type" value="Genomic_DNA"/>
</dbReference>
<gene>
    <name evidence="1" type="ORF">M6B38_136695</name>
    <name evidence="2" type="ORF">M6B38_407975</name>
</gene>
<evidence type="ECO:0000313" key="1">
    <source>
        <dbReference type="EMBL" id="KAJ6814914.1"/>
    </source>
</evidence>
<protein>
    <submittedName>
        <fullName evidence="1">40S ribosomal protein S3-1</fullName>
    </submittedName>
</protein>
<keyword evidence="1" id="KW-0687">Ribonucleoprotein</keyword>
<evidence type="ECO:0000313" key="3">
    <source>
        <dbReference type="Proteomes" id="UP001140949"/>
    </source>
</evidence>
<reference evidence="1" key="2">
    <citation type="submission" date="2023-04" db="EMBL/GenBank/DDBJ databases">
        <authorList>
            <person name="Bruccoleri R.E."/>
            <person name="Oakeley E.J."/>
            <person name="Faust A.-M."/>
            <person name="Dessus-Babus S."/>
            <person name="Altorfer M."/>
            <person name="Burckhardt D."/>
            <person name="Oertli M."/>
            <person name="Naumann U."/>
            <person name="Petersen F."/>
            <person name="Wong J."/>
        </authorList>
    </citation>
    <scope>NUCLEOTIDE SEQUENCE</scope>
    <source>
        <strain evidence="1">GSM-AAB239-AS_SAM_17_03QT</strain>
        <tissue evidence="1">Leaf</tissue>
    </source>
</reference>
<proteinExistence type="predicted"/>
<keyword evidence="1" id="KW-0689">Ribosomal protein</keyword>
<organism evidence="1 3">
    <name type="scientific">Iris pallida</name>
    <name type="common">Sweet iris</name>
    <dbReference type="NCBI Taxonomy" id="29817"/>
    <lineage>
        <taxon>Eukaryota</taxon>
        <taxon>Viridiplantae</taxon>
        <taxon>Streptophyta</taxon>
        <taxon>Embryophyta</taxon>
        <taxon>Tracheophyta</taxon>
        <taxon>Spermatophyta</taxon>
        <taxon>Magnoliopsida</taxon>
        <taxon>Liliopsida</taxon>
        <taxon>Asparagales</taxon>
        <taxon>Iridaceae</taxon>
        <taxon>Iridoideae</taxon>
        <taxon>Irideae</taxon>
        <taxon>Iris</taxon>
    </lineage>
</organism>
<evidence type="ECO:0000313" key="2">
    <source>
        <dbReference type="EMBL" id="KAJ6818264.1"/>
    </source>
</evidence>
<comment type="caution">
    <text evidence="1">The sequence shown here is derived from an EMBL/GenBank/DDBJ whole genome shotgun (WGS) entry which is preliminary data.</text>
</comment>